<keyword evidence="1" id="KW-1133">Transmembrane helix</keyword>
<dbReference type="InterPro" id="IPR050491">
    <property type="entry name" value="AmpC-like"/>
</dbReference>
<feature type="domain" description="Beta-lactamase-related" evidence="3">
    <location>
        <begin position="42"/>
        <end position="351"/>
    </location>
</feature>
<evidence type="ECO:0000313" key="4">
    <source>
        <dbReference type="EMBL" id="NKZ00780.1"/>
    </source>
</evidence>
<evidence type="ECO:0000313" key="5">
    <source>
        <dbReference type="Proteomes" id="UP000553209"/>
    </source>
</evidence>
<dbReference type="SUPFAM" id="SSF56601">
    <property type="entry name" value="beta-lactamase/transpeptidase-like"/>
    <property type="match status" value="1"/>
</dbReference>
<dbReference type="Proteomes" id="UP000553209">
    <property type="component" value="Unassembled WGS sequence"/>
</dbReference>
<reference evidence="4 5" key="1">
    <citation type="submission" date="2020-04" db="EMBL/GenBank/DDBJ databases">
        <title>MicrobeNet Type strains.</title>
        <authorList>
            <person name="Nicholson A.C."/>
        </authorList>
    </citation>
    <scope>NUCLEOTIDE SEQUENCE [LARGE SCALE GENOMIC DNA]</scope>
    <source>
        <strain evidence="4 5">ATCC 23612</strain>
    </source>
</reference>
<dbReference type="RefSeq" id="WP_061081386.1">
    <property type="nucleotide sequence ID" value="NZ_JAAXPG010000027.1"/>
</dbReference>
<keyword evidence="5" id="KW-1185">Reference proteome</keyword>
<gene>
    <name evidence="4" type="ORF">HGB44_24375</name>
</gene>
<dbReference type="EMBL" id="JAAXPG010000027">
    <property type="protein sequence ID" value="NKZ00780.1"/>
    <property type="molecule type" value="Genomic_DNA"/>
</dbReference>
<dbReference type="InterPro" id="IPR001466">
    <property type="entry name" value="Beta-lactam-related"/>
</dbReference>
<name>A0A7X6RSC3_9ACTN</name>
<dbReference type="PANTHER" id="PTHR46825:SF9">
    <property type="entry name" value="BETA-LACTAMASE-RELATED DOMAIN-CONTAINING PROTEIN"/>
    <property type="match status" value="1"/>
</dbReference>
<feature type="transmembrane region" description="Helical" evidence="1">
    <location>
        <begin position="417"/>
        <end position="438"/>
    </location>
</feature>
<feature type="signal peptide" evidence="2">
    <location>
        <begin position="1"/>
        <end position="22"/>
    </location>
</feature>
<proteinExistence type="predicted"/>
<protein>
    <submittedName>
        <fullName evidence="4">Beta-lactamase family protein</fullName>
    </submittedName>
</protein>
<evidence type="ECO:0000256" key="1">
    <source>
        <dbReference type="SAM" id="Phobius"/>
    </source>
</evidence>
<dbReference type="InterPro" id="IPR012338">
    <property type="entry name" value="Beta-lactam/transpept-like"/>
</dbReference>
<keyword evidence="1" id="KW-0472">Membrane</keyword>
<organism evidence="4 5">
    <name type="scientific">Nocardiopsis alborubida</name>
    <dbReference type="NCBI Taxonomy" id="146802"/>
    <lineage>
        <taxon>Bacteria</taxon>
        <taxon>Bacillati</taxon>
        <taxon>Actinomycetota</taxon>
        <taxon>Actinomycetes</taxon>
        <taxon>Streptosporangiales</taxon>
        <taxon>Nocardiopsidaceae</taxon>
        <taxon>Nocardiopsis</taxon>
    </lineage>
</organism>
<feature type="chain" id="PRO_5030586259" evidence="2">
    <location>
        <begin position="23"/>
        <end position="478"/>
    </location>
</feature>
<dbReference type="Pfam" id="PF00144">
    <property type="entry name" value="Beta-lactamase"/>
    <property type="match status" value="1"/>
</dbReference>
<feature type="transmembrane region" description="Helical" evidence="1">
    <location>
        <begin position="382"/>
        <end position="405"/>
    </location>
</feature>
<dbReference type="Gene3D" id="3.40.710.10">
    <property type="entry name" value="DD-peptidase/beta-lactamase superfamily"/>
    <property type="match status" value="1"/>
</dbReference>
<dbReference type="AlphaFoldDB" id="A0A7X6RSC3"/>
<evidence type="ECO:0000259" key="3">
    <source>
        <dbReference type="Pfam" id="PF00144"/>
    </source>
</evidence>
<keyword evidence="1" id="KW-0812">Transmembrane</keyword>
<sequence length="478" mass="48978">MPRPLTHIPLALWLALSPVVTAPPNDPAPTDPADPADPAAMDAYVQERMAATNTPGLAYAVVGPEGVEHRGAFGVDGDGAPVDEHTPFLWGSVAKPVAATAALVLTEEGRLDLDAPVEEYLPVFAQFGADPTVRDLLTQTSGLTARTAAATSDLYGEEAPGLDARVARIAASEPGDPGTHEYSSANYLVLGAVMEEVTGDLGAHLRASVLEPMGMDGVFTSAAQAREAGLSAGHRTLWGVPVADADGVDDAGAAYGYLGGDVTDLASFARAQLEAEPPVLDAAALERARTGLVPVPGSAQEYGLGWRDTALSDLGEPIVFHGGSTPGYVAIVVVLPGRERAVAVLQNTYDMLRDNGIQAVAFGLAHMVAGGGSPSSPGTDPLYLASVWTPTAAAAALGAGAVAAVRVRRPRRWATGLWSALGLVAVVAAAGLTASYGLRPALTWVPDVTAATLAAGVLGAAVVVLRLLAHRRDTRSRI</sequence>
<feature type="transmembrane region" description="Helical" evidence="1">
    <location>
        <begin position="450"/>
        <end position="469"/>
    </location>
</feature>
<dbReference type="PANTHER" id="PTHR46825">
    <property type="entry name" value="D-ALANYL-D-ALANINE-CARBOXYPEPTIDASE/ENDOPEPTIDASE AMPH"/>
    <property type="match status" value="1"/>
</dbReference>
<keyword evidence="2" id="KW-0732">Signal</keyword>
<accession>A0A7X6RSC3</accession>
<evidence type="ECO:0000256" key="2">
    <source>
        <dbReference type="SAM" id="SignalP"/>
    </source>
</evidence>
<comment type="caution">
    <text evidence="4">The sequence shown here is derived from an EMBL/GenBank/DDBJ whole genome shotgun (WGS) entry which is preliminary data.</text>
</comment>